<gene>
    <name evidence="1" type="ORF">SCALIN_C04_0349</name>
</gene>
<comment type="caution">
    <text evidence="1">The sequence shown here is derived from an EMBL/GenBank/DDBJ whole genome shotgun (WGS) entry which is preliminary data.</text>
</comment>
<keyword evidence="2" id="KW-1185">Reference proteome</keyword>
<dbReference type="AlphaFoldDB" id="A0A286TVK2"/>
<proteinExistence type="predicted"/>
<reference evidence="2" key="1">
    <citation type="journal article" date="2017" name="Environ. Microbiol. Rep.">
        <title>Genetic Diversity of Marine Anaerobic Ammonium-Oxidizing Bacteria as Revealed by Genomic and Proteomic Analyses of 'Candidatus Scalindua japonica'.</title>
        <authorList>
            <person name="Oshiki M."/>
            <person name="Mizuto K."/>
            <person name="Kimura Z."/>
            <person name="Kindaichi T."/>
            <person name="Satoh H."/>
            <person name="Okabe S."/>
        </authorList>
    </citation>
    <scope>NUCLEOTIDE SEQUENCE [LARGE SCALE GENOMIC DNA]</scope>
    <source>
        <strain evidence="2">husup-a2</strain>
    </source>
</reference>
<dbReference type="Proteomes" id="UP000218542">
    <property type="component" value="Unassembled WGS sequence"/>
</dbReference>
<evidence type="ECO:0000313" key="2">
    <source>
        <dbReference type="Proteomes" id="UP000218542"/>
    </source>
</evidence>
<organism evidence="1 2">
    <name type="scientific">Candidatus Scalindua japonica</name>
    <dbReference type="NCBI Taxonomy" id="1284222"/>
    <lineage>
        <taxon>Bacteria</taxon>
        <taxon>Pseudomonadati</taxon>
        <taxon>Planctomycetota</taxon>
        <taxon>Candidatus Brocadiia</taxon>
        <taxon>Candidatus Brocadiales</taxon>
        <taxon>Candidatus Scalinduaceae</taxon>
        <taxon>Candidatus Scalindua</taxon>
    </lineage>
</organism>
<evidence type="ECO:0000313" key="1">
    <source>
        <dbReference type="EMBL" id="GAX59861.1"/>
    </source>
</evidence>
<sequence length="66" mass="7599">MNKTNKNINELFHNGTEIDEALQQAVKEALLQHKKAGNTIVSWEKDKMVWIQPEDIVVDVKQDVKP</sequence>
<dbReference type="RefSeq" id="WP_096892988.1">
    <property type="nucleotide sequence ID" value="NZ_BAOS01000004.1"/>
</dbReference>
<name>A0A286TVK2_9BACT</name>
<protein>
    <submittedName>
        <fullName evidence="1">Succinate dehydrogenase/fumarate reductase, flavoprotein subunit</fullName>
    </submittedName>
</protein>
<dbReference type="OrthoDB" id="490326at2"/>
<accession>A0A286TVK2</accession>
<dbReference type="EMBL" id="BAOS01000004">
    <property type="protein sequence ID" value="GAX59861.1"/>
    <property type="molecule type" value="Genomic_DNA"/>
</dbReference>